<evidence type="ECO:0000256" key="1">
    <source>
        <dbReference type="SAM" id="Phobius"/>
    </source>
</evidence>
<accession>A0A7J5UKP9</accession>
<keyword evidence="1" id="KW-1133">Transmembrane helix</keyword>
<sequence length="216" mass="22477">MAGGCAAVALAAWSLRSDRPARLFLALTAAAVLTLLASPTTFRHYGALAAVPVSVVLGLAVQRVRDGPVRHRRAGQALVAGGAAVVVAGAVMSLGPVNGPFPRVLAAAARRVDGCVTADDPTALVLMDTLARDLARGCRVWVDVSGLTYDPARPTHGTPRRQDRPWQHEVLEYLASGAATLVHRDATGLDAASRETVAGWPVLAQADGYRLRAPGP</sequence>
<keyword evidence="1" id="KW-0812">Transmembrane</keyword>
<dbReference type="Proteomes" id="UP000451860">
    <property type="component" value="Unassembled WGS sequence"/>
</dbReference>
<proteinExistence type="predicted"/>
<keyword evidence="1" id="KW-0472">Membrane</keyword>
<comment type="caution">
    <text evidence="2">The sequence shown here is derived from an EMBL/GenBank/DDBJ whole genome shotgun (WGS) entry which is preliminary data.</text>
</comment>
<dbReference type="EMBL" id="WHJE01000112">
    <property type="protein sequence ID" value="KAE8762906.1"/>
    <property type="molecule type" value="Genomic_DNA"/>
</dbReference>
<feature type="transmembrane region" description="Helical" evidence="1">
    <location>
        <begin position="21"/>
        <end position="38"/>
    </location>
</feature>
<gene>
    <name evidence="2" type="ORF">GB883_16990</name>
</gene>
<feature type="transmembrane region" description="Helical" evidence="1">
    <location>
        <begin position="74"/>
        <end position="95"/>
    </location>
</feature>
<feature type="transmembrane region" description="Helical" evidence="1">
    <location>
        <begin position="44"/>
        <end position="62"/>
    </location>
</feature>
<protein>
    <submittedName>
        <fullName evidence="2">Uncharacterized protein</fullName>
    </submittedName>
</protein>
<name>A0A7J5UKP9_9MICO</name>
<reference evidence="2 3" key="1">
    <citation type="submission" date="2019-10" db="EMBL/GenBank/DDBJ databases">
        <title>Georgenia wutianyii sp. nov. and Georgenia yuyongxinii sp. nov. isolated from plateau pika (Ochotona curzoniae) in the Qinghai-Tibet plateau of China.</title>
        <authorList>
            <person name="Tian Z."/>
        </authorList>
    </citation>
    <scope>NUCLEOTIDE SEQUENCE [LARGE SCALE GENOMIC DNA]</scope>
    <source>
        <strain evidence="2 3">DSM 21501</strain>
    </source>
</reference>
<dbReference type="OrthoDB" id="5485682at2"/>
<organism evidence="2 3">
    <name type="scientific">Georgenia thermotolerans</name>
    <dbReference type="NCBI Taxonomy" id="527326"/>
    <lineage>
        <taxon>Bacteria</taxon>
        <taxon>Bacillati</taxon>
        <taxon>Actinomycetota</taxon>
        <taxon>Actinomycetes</taxon>
        <taxon>Micrococcales</taxon>
        <taxon>Bogoriellaceae</taxon>
        <taxon>Georgenia</taxon>
    </lineage>
</organism>
<keyword evidence="3" id="KW-1185">Reference proteome</keyword>
<evidence type="ECO:0000313" key="3">
    <source>
        <dbReference type="Proteomes" id="UP000451860"/>
    </source>
</evidence>
<dbReference type="AlphaFoldDB" id="A0A7J5UKP9"/>
<evidence type="ECO:0000313" key="2">
    <source>
        <dbReference type="EMBL" id="KAE8762906.1"/>
    </source>
</evidence>